<dbReference type="GO" id="GO:0003755">
    <property type="term" value="F:peptidyl-prolyl cis-trans isomerase activity"/>
    <property type="evidence" value="ECO:0007669"/>
    <property type="project" value="UniProtKB-UniRule"/>
</dbReference>
<dbReference type="Proteomes" id="UP000480556">
    <property type="component" value="Unassembled WGS sequence"/>
</dbReference>
<comment type="catalytic activity">
    <reaction evidence="4">
        <text>[protein]-peptidylproline (omega=180) = [protein]-peptidylproline (omega=0)</text>
        <dbReference type="Rhea" id="RHEA:16237"/>
        <dbReference type="Rhea" id="RHEA-COMP:10747"/>
        <dbReference type="Rhea" id="RHEA-COMP:10748"/>
        <dbReference type="ChEBI" id="CHEBI:83833"/>
        <dbReference type="ChEBI" id="CHEBI:83834"/>
        <dbReference type="EC" id="5.2.1.8"/>
    </reaction>
</comment>
<evidence type="ECO:0000256" key="1">
    <source>
        <dbReference type="ARBA" id="ARBA00007365"/>
    </source>
</evidence>
<dbReference type="PANTHER" id="PTHR43246">
    <property type="entry name" value="PEPTIDYL-PROLYL CIS-TRANS ISOMERASE CYP38, CHLOROPLASTIC"/>
    <property type="match status" value="1"/>
</dbReference>
<evidence type="ECO:0000256" key="2">
    <source>
        <dbReference type="ARBA" id="ARBA00023110"/>
    </source>
</evidence>
<dbReference type="AlphaFoldDB" id="A0A5Q0NZH2"/>
<dbReference type="Proteomes" id="UP000327478">
    <property type="component" value="Chromosome"/>
</dbReference>
<reference evidence="8 9" key="1">
    <citation type="submission" date="2019-10" db="EMBL/GenBank/DDBJ databases">
        <authorList>
            <person name="Dong K."/>
        </authorList>
    </citation>
    <scope>NUCLEOTIDE SEQUENCE [LARGE SCALE GENOMIC DNA]</scope>
    <source>
        <strain evidence="7">Dk386</strain>
        <strain evidence="8">dk386</strain>
        <strain evidence="9">dk771</strain>
        <strain evidence="6">Dk771</strain>
    </source>
</reference>
<dbReference type="EC" id="5.2.1.8" evidence="4"/>
<dbReference type="Gene3D" id="2.40.100.10">
    <property type="entry name" value="Cyclophilin-like"/>
    <property type="match status" value="1"/>
</dbReference>
<dbReference type="RefSeq" id="WP_153370006.1">
    <property type="nucleotide sequence ID" value="NZ_CP045650.1"/>
</dbReference>
<organism evidence="6 9">
    <name type="scientific">Acinetobacter wanghuae</name>
    <dbReference type="NCBI Taxonomy" id="2662362"/>
    <lineage>
        <taxon>Bacteria</taxon>
        <taxon>Pseudomonadati</taxon>
        <taxon>Pseudomonadota</taxon>
        <taxon>Gammaproteobacteria</taxon>
        <taxon>Moraxellales</taxon>
        <taxon>Moraxellaceae</taxon>
        <taxon>Acinetobacter</taxon>
    </lineage>
</organism>
<protein>
    <recommendedName>
        <fullName evidence="4">Peptidyl-prolyl cis-trans isomerase</fullName>
        <shortName evidence="4">PPIase</shortName>
        <ecNumber evidence="4">5.2.1.8</ecNumber>
    </recommendedName>
</protein>
<evidence type="ECO:0000313" key="8">
    <source>
        <dbReference type="Proteomes" id="UP000327478"/>
    </source>
</evidence>
<dbReference type="PRINTS" id="PR00153">
    <property type="entry name" value="CSAPPISMRASE"/>
</dbReference>
<dbReference type="InterPro" id="IPR029000">
    <property type="entry name" value="Cyclophilin-like_dom_sf"/>
</dbReference>
<accession>A0A5Q0NZH2</accession>
<dbReference type="InterPro" id="IPR044665">
    <property type="entry name" value="E_coli_cyclophilin_A-like"/>
</dbReference>
<keyword evidence="2 4" id="KW-0697">Rotamase</keyword>
<evidence type="ECO:0000259" key="5">
    <source>
        <dbReference type="PROSITE" id="PS50072"/>
    </source>
</evidence>
<comment type="function">
    <text evidence="4">PPIases accelerate the folding of proteins. It catalyzes the cis-trans isomerization of proline imidic peptide bonds in oligopeptides.</text>
</comment>
<keyword evidence="8" id="KW-1185">Reference proteome</keyword>
<gene>
    <name evidence="7" type="ORF">GFH30_00095</name>
    <name evidence="6" type="ORF">GHJ48_11885</name>
</gene>
<dbReference type="PROSITE" id="PS50072">
    <property type="entry name" value="CSA_PPIASE_2"/>
    <property type="match status" value="1"/>
</dbReference>
<dbReference type="InterPro" id="IPR002130">
    <property type="entry name" value="Cyclophilin-type_PPIase_dom"/>
</dbReference>
<feature type="domain" description="PPIase cyclophilin-type" evidence="5">
    <location>
        <begin position="29"/>
        <end position="183"/>
    </location>
</feature>
<dbReference type="SUPFAM" id="SSF50891">
    <property type="entry name" value="Cyclophilin-like"/>
    <property type="match status" value="1"/>
</dbReference>
<name>A0A5Q0NZH2_9GAMM</name>
<evidence type="ECO:0000313" key="7">
    <source>
        <dbReference type="EMBL" id="QGA09896.1"/>
    </source>
</evidence>
<dbReference type="PROSITE" id="PS00170">
    <property type="entry name" value="CSA_PPIASE_1"/>
    <property type="match status" value="1"/>
</dbReference>
<dbReference type="GO" id="GO:0006457">
    <property type="term" value="P:protein folding"/>
    <property type="evidence" value="ECO:0007669"/>
    <property type="project" value="InterPro"/>
</dbReference>
<keyword evidence="3 4" id="KW-0413">Isomerase</keyword>
<dbReference type="Pfam" id="PF00160">
    <property type="entry name" value="Pro_isomerase"/>
    <property type="match status" value="1"/>
</dbReference>
<proteinExistence type="inferred from homology"/>
<evidence type="ECO:0000256" key="3">
    <source>
        <dbReference type="ARBA" id="ARBA00023235"/>
    </source>
</evidence>
<dbReference type="EMBL" id="CP045650">
    <property type="protein sequence ID" value="QGA09896.1"/>
    <property type="molecule type" value="Genomic_DNA"/>
</dbReference>
<evidence type="ECO:0000313" key="9">
    <source>
        <dbReference type="Proteomes" id="UP000480556"/>
    </source>
</evidence>
<evidence type="ECO:0000313" key="6">
    <source>
        <dbReference type="EMBL" id="MQW93082.1"/>
    </source>
</evidence>
<comment type="similarity">
    <text evidence="1 4">Belongs to the cyclophilin-type PPIase family.</text>
</comment>
<feature type="chain" id="PRO_5041746781" description="Peptidyl-prolyl cis-trans isomerase" evidence="4">
    <location>
        <begin position="21"/>
        <end position="190"/>
    </location>
</feature>
<evidence type="ECO:0000256" key="4">
    <source>
        <dbReference type="RuleBase" id="RU363019"/>
    </source>
</evidence>
<keyword evidence="4" id="KW-0732">Signal</keyword>
<sequence>MLKTILAACALSIMSMQIFAANTVVEMKTTAGTIEIELYNDKAPISSKNFEEYVKANFYNGTIFHRVIPDFMVQGGGFDENMVEKPNARPTIQNESSNGIANKRGTLAMARMNQPNSARSQFFINLVDNKFLDRSAMNAGYAVFGQVIKGMDIVDKIAKTPTVNYAMHQNVPKIPIKINSVHIKEAVQVK</sequence>
<dbReference type="InterPro" id="IPR020892">
    <property type="entry name" value="Cyclophilin-type_PPIase_CS"/>
</dbReference>
<feature type="signal peptide" evidence="4">
    <location>
        <begin position="1"/>
        <end position="20"/>
    </location>
</feature>
<dbReference type="EMBL" id="WITK01000022">
    <property type="protein sequence ID" value="MQW93082.1"/>
    <property type="molecule type" value="Genomic_DNA"/>
</dbReference>